<sequence length="295" mass="32439">MVSSSHEALHRIFQEDPGLFARAVKGRGILFDVPVTTCTLPTDLTETRPVERRVDTLLRMDTADNGSFVLAVESQGKQDPDKPASWAYYLSHLYAKYRMPPVLLVVCADRRTAAWAAQQVDIGPPQWPSLTLRPLVLGPDDLPVINSPEEASRDIPLTVLSAALHRADPAADGILKALATALKGLLAEDESTAGLFIELTEQGLGKAPAADFWRYLMAADLSFFQSETAQNLRAEGRVEGRVEDILRLLQGRGIEVSEEDRERVTGCRDLDTLDVWFTRAITATSAAEVFAPERD</sequence>
<organism evidence="1 2">
    <name type="scientific">Streptomyces hirsutus</name>
    <dbReference type="NCBI Taxonomy" id="35620"/>
    <lineage>
        <taxon>Bacteria</taxon>
        <taxon>Bacillati</taxon>
        <taxon>Actinomycetota</taxon>
        <taxon>Actinomycetes</taxon>
        <taxon>Kitasatosporales</taxon>
        <taxon>Streptomycetaceae</taxon>
        <taxon>Streptomyces</taxon>
    </lineage>
</organism>
<name>A0ABZ1GQD4_9ACTN</name>
<evidence type="ECO:0000313" key="1">
    <source>
        <dbReference type="EMBL" id="WSD08332.1"/>
    </source>
</evidence>
<gene>
    <name evidence="1" type="ORF">OIE73_23130</name>
</gene>
<keyword evidence="2" id="KW-1185">Reference proteome</keyword>
<accession>A0ABZ1GQD4</accession>
<dbReference type="Proteomes" id="UP001335325">
    <property type="component" value="Chromosome"/>
</dbReference>
<reference evidence="1 2" key="1">
    <citation type="submission" date="2022-10" db="EMBL/GenBank/DDBJ databases">
        <title>The complete genomes of actinobacterial strains from the NBC collection.</title>
        <authorList>
            <person name="Joergensen T.S."/>
            <person name="Alvarez Arevalo M."/>
            <person name="Sterndorff E.B."/>
            <person name="Faurdal D."/>
            <person name="Vuksanovic O."/>
            <person name="Mourched A.-S."/>
            <person name="Charusanti P."/>
            <person name="Shaw S."/>
            <person name="Blin K."/>
            <person name="Weber T."/>
        </authorList>
    </citation>
    <scope>NUCLEOTIDE SEQUENCE [LARGE SCALE GENOMIC DNA]</scope>
    <source>
        <strain evidence="1 2">NBC 01753</strain>
    </source>
</reference>
<proteinExistence type="predicted"/>
<evidence type="ECO:0000313" key="2">
    <source>
        <dbReference type="Proteomes" id="UP001335325"/>
    </source>
</evidence>
<dbReference type="RefSeq" id="WP_326754258.1">
    <property type="nucleotide sequence ID" value="NZ_CP109134.1"/>
</dbReference>
<dbReference type="PANTHER" id="PTHR34613:SF1">
    <property type="entry name" value="SLL6017 PROTEIN"/>
    <property type="match status" value="1"/>
</dbReference>
<dbReference type="PANTHER" id="PTHR34613">
    <property type="entry name" value="SLL0800 PROTEIN"/>
    <property type="match status" value="1"/>
</dbReference>
<dbReference type="GeneID" id="91545526"/>
<dbReference type="EMBL" id="CP109134">
    <property type="protein sequence ID" value="WSD08332.1"/>
    <property type="molecule type" value="Genomic_DNA"/>
</dbReference>
<protein>
    <submittedName>
        <fullName evidence="1">Uncharacterized protein</fullName>
    </submittedName>
</protein>